<name>A0AAD6WD52_9ROSI</name>
<dbReference type="Proteomes" id="UP001164929">
    <property type="component" value="Chromosome 2"/>
</dbReference>
<evidence type="ECO:0000313" key="2">
    <source>
        <dbReference type="Proteomes" id="UP001164929"/>
    </source>
</evidence>
<dbReference type="AlphaFoldDB" id="A0AAD6WD52"/>
<keyword evidence="2" id="KW-1185">Reference proteome</keyword>
<comment type="caution">
    <text evidence="1">The sequence shown here is derived from an EMBL/GenBank/DDBJ whole genome shotgun (WGS) entry which is preliminary data.</text>
</comment>
<gene>
    <name evidence="1" type="ORF">NC653_006875</name>
</gene>
<organism evidence="1 2">
    <name type="scientific">Populus alba x Populus x berolinensis</name>
    <dbReference type="NCBI Taxonomy" id="444605"/>
    <lineage>
        <taxon>Eukaryota</taxon>
        <taxon>Viridiplantae</taxon>
        <taxon>Streptophyta</taxon>
        <taxon>Embryophyta</taxon>
        <taxon>Tracheophyta</taxon>
        <taxon>Spermatophyta</taxon>
        <taxon>Magnoliopsida</taxon>
        <taxon>eudicotyledons</taxon>
        <taxon>Gunneridae</taxon>
        <taxon>Pentapetalae</taxon>
        <taxon>rosids</taxon>
        <taxon>fabids</taxon>
        <taxon>Malpighiales</taxon>
        <taxon>Salicaceae</taxon>
        <taxon>Saliceae</taxon>
        <taxon>Populus</taxon>
    </lineage>
</organism>
<evidence type="ECO:0000313" key="1">
    <source>
        <dbReference type="EMBL" id="KAJ7007972.1"/>
    </source>
</evidence>
<sequence length="62" mass="6617">MGLHHVAGGNIPFMRMIMVTTVMPHSLGLSSIEWETNFMRAKLLVVNKGLQALIGLAAAAAV</sequence>
<proteinExistence type="predicted"/>
<accession>A0AAD6WD52</accession>
<reference evidence="1" key="1">
    <citation type="journal article" date="2023" name="Mol. Ecol. Resour.">
        <title>Chromosome-level genome assembly of a triploid poplar Populus alba 'Berolinensis'.</title>
        <authorList>
            <person name="Chen S."/>
            <person name="Yu Y."/>
            <person name="Wang X."/>
            <person name="Wang S."/>
            <person name="Zhang T."/>
            <person name="Zhou Y."/>
            <person name="He R."/>
            <person name="Meng N."/>
            <person name="Wang Y."/>
            <person name="Liu W."/>
            <person name="Liu Z."/>
            <person name="Liu J."/>
            <person name="Guo Q."/>
            <person name="Huang H."/>
            <person name="Sederoff R.R."/>
            <person name="Wang G."/>
            <person name="Qu G."/>
            <person name="Chen S."/>
        </authorList>
    </citation>
    <scope>NUCLEOTIDE SEQUENCE</scope>
    <source>
        <strain evidence="1">SC-2020</strain>
    </source>
</reference>
<dbReference type="EMBL" id="JAQIZT010000002">
    <property type="protein sequence ID" value="KAJ7007972.1"/>
    <property type="molecule type" value="Genomic_DNA"/>
</dbReference>
<protein>
    <submittedName>
        <fullName evidence="1">Uncharacterized protein</fullName>
    </submittedName>
</protein>